<dbReference type="InterPro" id="IPR000064">
    <property type="entry name" value="NLP_P60_dom"/>
</dbReference>
<dbReference type="PANTHER" id="PTHR47053:SF1">
    <property type="entry name" value="MUREIN DD-ENDOPEPTIDASE MEPH-RELATED"/>
    <property type="match status" value="1"/>
</dbReference>
<dbReference type="Gene3D" id="3.10.350.10">
    <property type="entry name" value="LysM domain"/>
    <property type="match status" value="1"/>
</dbReference>
<dbReference type="Pfam" id="PF01476">
    <property type="entry name" value="LysM"/>
    <property type="match status" value="1"/>
</dbReference>
<dbReference type="SMART" id="SM00257">
    <property type="entry name" value="LysM"/>
    <property type="match status" value="1"/>
</dbReference>
<keyword evidence="4" id="KW-0677">Repeat</keyword>
<comment type="similarity">
    <text evidence="1">Belongs to the peptidase C40 family.</text>
</comment>
<feature type="region of interest" description="Disordered" evidence="7">
    <location>
        <begin position="1"/>
        <end position="34"/>
    </location>
</feature>
<sequence length="320" mass="31879">MAEAGEPLSGLPEPKSFGVEPRGGPRSAAPRGRVAPIRIRQLTSQALGEVIPLFKSNRARHRAAKSNTFNALTVGRGAAALTAASGLVLPAGLPAQAYAEVQGEPYSAPAAQTEAAPAAASTSAKTHTVLPGDTLANIAAQYGVSLADVFAANGLDAGSVIYPGETIKLSGAAQAAPSNSGAAASGSGAAAATGFSVSTASVNIKPAAASNSGIASLAKSMVGTPYVWGGTSTSGWDCSGFTQWVYAKASISLPRVTTAQAPALKPTSNPQPGDLVQQNGGSHIGIYLGGGQMVSALNPNDGTQIHSVNVMPVAGYYTAR</sequence>
<keyword evidence="3" id="KW-0732">Signal</keyword>
<keyword evidence="5" id="KW-0378">Hydrolase</keyword>
<gene>
    <name evidence="10" type="ORF">HER39_07435</name>
</gene>
<organism evidence="10 11">
    <name type="scientific">Arthrobacter deserti</name>
    <dbReference type="NCBI Taxonomy" id="1742687"/>
    <lineage>
        <taxon>Bacteria</taxon>
        <taxon>Bacillati</taxon>
        <taxon>Actinomycetota</taxon>
        <taxon>Actinomycetes</taxon>
        <taxon>Micrococcales</taxon>
        <taxon>Micrococcaceae</taxon>
        <taxon>Arthrobacter</taxon>
    </lineage>
</organism>
<dbReference type="Gene3D" id="3.90.1720.10">
    <property type="entry name" value="endopeptidase domain like (from Nostoc punctiforme)"/>
    <property type="match status" value="1"/>
</dbReference>
<feature type="domain" description="LysM" evidence="8">
    <location>
        <begin position="125"/>
        <end position="169"/>
    </location>
</feature>
<dbReference type="EMBL" id="JAAZSR010000087">
    <property type="protein sequence ID" value="NKX50400.1"/>
    <property type="molecule type" value="Genomic_DNA"/>
</dbReference>
<protein>
    <submittedName>
        <fullName evidence="10">LysM peptidoglycan-binding domain-containing protein</fullName>
    </submittedName>
</protein>
<dbReference type="InterPro" id="IPR038765">
    <property type="entry name" value="Papain-like_cys_pep_sf"/>
</dbReference>
<evidence type="ECO:0000256" key="3">
    <source>
        <dbReference type="ARBA" id="ARBA00022729"/>
    </source>
</evidence>
<keyword evidence="2" id="KW-0645">Protease</keyword>
<accession>A0ABX1JP56</accession>
<dbReference type="SUPFAM" id="SSF54001">
    <property type="entry name" value="Cysteine proteinases"/>
    <property type="match status" value="1"/>
</dbReference>
<evidence type="ECO:0000256" key="4">
    <source>
        <dbReference type="ARBA" id="ARBA00022737"/>
    </source>
</evidence>
<evidence type="ECO:0000256" key="1">
    <source>
        <dbReference type="ARBA" id="ARBA00007074"/>
    </source>
</evidence>
<evidence type="ECO:0000256" key="2">
    <source>
        <dbReference type="ARBA" id="ARBA00022670"/>
    </source>
</evidence>
<dbReference type="PROSITE" id="PS51782">
    <property type="entry name" value="LYSM"/>
    <property type="match status" value="1"/>
</dbReference>
<feature type="domain" description="NlpC/P60" evidence="9">
    <location>
        <begin position="208"/>
        <end position="320"/>
    </location>
</feature>
<comment type="caution">
    <text evidence="10">The sequence shown here is derived from an EMBL/GenBank/DDBJ whole genome shotgun (WGS) entry which is preliminary data.</text>
</comment>
<dbReference type="Pfam" id="PF00877">
    <property type="entry name" value="NLPC_P60"/>
    <property type="match status" value="1"/>
</dbReference>
<name>A0ABX1JP56_9MICC</name>
<dbReference type="PROSITE" id="PS51935">
    <property type="entry name" value="NLPC_P60"/>
    <property type="match status" value="1"/>
</dbReference>
<keyword evidence="11" id="KW-1185">Reference proteome</keyword>
<evidence type="ECO:0000256" key="5">
    <source>
        <dbReference type="ARBA" id="ARBA00022801"/>
    </source>
</evidence>
<reference evidence="10 11" key="1">
    <citation type="submission" date="2020-04" db="EMBL/GenBank/DDBJ databases">
        <authorList>
            <person name="Liu S."/>
        </authorList>
    </citation>
    <scope>NUCLEOTIDE SEQUENCE [LARGE SCALE GENOMIC DNA]</scope>
    <source>
        <strain evidence="10 11">CGMCC 1.15091</strain>
    </source>
</reference>
<evidence type="ECO:0000256" key="6">
    <source>
        <dbReference type="ARBA" id="ARBA00022807"/>
    </source>
</evidence>
<keyword evidence="6" id="KW-0788">Thiol protease</keyword>
<dbReference type="InterPro" id="IPR036779">
    <property type="entry name" value="LysM_dom_sf"/>
</dbReference>
<dbReference type="SUPFAM" id="SSF54106">
    <property type="entry name" value="LysM domain"/>
    <property type="match status" value="1"/>
</dbReference>
<proteinExistence type="inferred from homology"/>
<dbReference type="Proteomes" id="UP000523795">
    <property type="component" value="Unassembled WGS sequence"/>
</dbReference>
<dbReference type="PANTHER" id="PTHR47053">
    <property type="entry name" value="MUREIN DD-ENDOPEPTIDASE MEPH-RELATED"/>
    <property type="match status" value="1"/>
</dbReference>
<dbReference type="InterPro" id="IPR018392">
    <property type="entry name" value="LysM"/>
</dbReference>
<evidence type="ECO:0000259" key="9">
    <source>
        <dbReference type="PROSITE" id="PS51935"/>
    </source>
</evidence>
<evidence type="ECO:0000313" key="10">
    <source>
        <dbReference type="EMBL" id="NKX50400.1"/>
    </source>
</evidence>
<feature type="compositionally biased region" description="Low complexity" evidence="7">
    <location>
        <begin position="22"/>
        <end position="34"/>
    </location>
</feature>
<evidence type="ECO:0000256" key="7">
    <source>
        <dbReference type="SAM" id="MobiDB-lite"/>
    </source>
</evidence>
<dbReference type="CDD" id="cd00118">
    <property type="entry name" value="LysM"/>
    <property type="match status" value="1"/>
</dbReference>
<dbReference type="InterPro" id="IPR051202">
    <property type="entry name" value="Peptidase_C40"/>
</dbReference>
<evidence type="ECO:0000313" key="11">
    <source>
        <dbReference type="Proteomes" id="UP000523795"/>
    </source>
</evidence>
<evidence type="ECO:0000259" key="8">
    <source>
        <dbReference type="PROSITE" id="PS51782"/>
    </source>
</evidence>